<dbReference type="PANTHER" id="PTHR43240">
    <property type="entry name" value="1,4-DIHYDROXY-2-NAPHTHOYL-COA THIOESTERASE 1"/>
    <property type="match status" value="1"/>
</dbReference>
<dbReference type="SUPFAM" id="SSF54637">
    <property type="entry name" value="Thioesterase/thiol ester dehydrase-isomerase"/>
    <property type="match status" value="1"/>
</dbReference>
<dbReference type="EMBL" id="JMPI01000020">
    <property type="protein sequence ID" value="KFC83507.1"/>
    <property type="molecule type" value="Genomic_DNA"/>
</dbReference>
<evidence type="ECO:0000259" key="3">
    <source>
        <dbReference type="Pfam" id="PF03061"/>
    </source>
</evidence>
<dbReference type="RefSeq" id="WP_034493820.1">
    <property type="nucleotide sequence ID" value="NZ_JMPI01000020.1"/>
</dbReference>
<dbReference type="PANTHER" id="PTHR43240:SF9">
    <property type="entry name" value="PROOFREADING THIOESTERASE ENTH"/>
    <property type="match status" value="1"/>
</dbReference>
<dbReference type="InterPro" id="IPR003736">
    <property type="entry name" value="PAAI_dom"/>
</dbReference>
<dbReference type="InterPro" id="IPR029069">
    <property type="entry name" value="HotDog_dom_sf"/>
</dbReference>
<comment type="caution">
    <text evidence="4">The sequence shown here is derived from an EMBL/GenBank/DDBJ whole genome shotgun (WGS) entry which is preliminary data.</text>
</comment>
<dbReference type="STRING" id="1006004.GBAG_0946"/>
<evidence type="ECO:0000313" key="5">
    <source>
        <dbReference type="Proteomes" id="UP000028653"/>
    </source>
</evidence>
<dbReference type="CDD" id="cd03443">
    <property type="entry name" value="PaaI_thioesterase"/>
    <property type="match status" value="1"/>
</dbReference>
<organism evidence="4 5">
    <name type="scientific">Buttiauxella agrestis ATCC 33320</name>
    <dbReference type="NCBI Taxonomy" id="1006004"/>
    <lineage>
        <taxon>Bacteria</taxon>
        <taxon>Pseudomonadati</taxon>
        <taxon>Pseudomonadota</taxon>
        <taxon>Gammaproteobacteria</taxon>
        <taxon>Enterobacterales</taxon>
        <taxon>Enterobacteriaceae</taxon>
        <taxon>Buttiauxella</taxon>
    </lineage>
</organism>
<dbReference type="AlphaFoldDB" id="A0A085GIG2"/>
<reference evidence="4 5" key="1">
    <citation type="submission" date="2014-05" db="EMBL/GenBank/DDBJ databases">
        <title>ATOL: Assembling a taxonomically balanced genome-scale reconstruction of the evolutionary history of the Enterobacteriaceae.</title>
        <authorList>
            <person name="Plunkett G.III."/>
            <person name="Neeno-Eckwall E.C."/>
            <person name="Glasner J.D."/>
            <person name="Perna N.T."/>
        </authorList>
    </citation>
    <scope>NUCLEOTIDE SEQUENCE [LARGE SCALE GENOMIC DNA]</scope>
    <source>
        <strain evidence="4 5">ATCC 33320</strain>
    </source>
</reference>
<dbReference type="NCBIfam" id="NF007607">
    <property type="entry name" value="PRK10254.1"/>
    <property type="match status" value="1"/>
</dbReference>
<dbReference type="eggNOG" id="COG2050">
    <property type="taxonomic scope" value="Bacteria"/>
</dbReference>
<keyword evidence="5" id="KW-1185">Reference proteome</keyword>
<dbReference type="GO" id="GO:0005829">
    <property type="term" value="C:cytosol"/>
    <property type="evidence" value="ECO:0007669"/>
    <property type="project" value="TreeGrafter"/>
</dbReference>
<feature type="domain" description="Thioesterase" evidence="3">
    <location>
        <begin position="51"/>
        <end position="128"/>
    </location>
</feature>
<accession>A0A085GIG2</accession>
<dbReference type="Proteomes" id="UP000028653">
    <property type="component" value="Unassembled WGS sequence"/>
</dbReference>
<keyword evidence="2 4" id="KW-0378">Hydrolase</keyword>
<dbReference type="GO" id="GO:0061522">
    <property type="term" value="F:1,4-dihydroxy-2-naphthoyl-CoA thioesterase activity"/>
    <property type="evidence" value="ECO:0007669"/>
    <property type="project" value="TreeGrafter"/>
</dbReference>
<dbReference type="InterPro" id="IPR006683">
    <property type="entry name" value="Thioestr_dom"/>
</dbReference>
<name>A0A085GIG2_9ENTR</name>
<gene>
    <name evidence="4" type="primary">ybdB</name>
    <name evidence="4" type="ORF">GBAG_0946</name>
</gene>
<evidence type="ECO:0000256" key="1">
    <source>
        <dbReference type="ARBA" id="ARBA00008324"/>
    </source>
</evidence>
<dbReference type="NCBIfam" id="TIGR00369">
    <property type="entry name" value="unchar_dom_1"/>
    <property type="match status" value="1"/>
</dbReference>
<dbReference type="FunFam" id="3.10.129.10:FF:000002">
    <property type="entry name" value="1,4-dihydroxy-2-naphthoyl-CoA hydrolase"/>
    <property type="match status" value="1"/>
</dbReference>
<evidence type="ECO:0000256" key="2">
    <source>
        <dbReference type="ARBA" id="ARBA00022801"/>
    </source>
</evidence>
<evidence type="ECO:0000313" key="4">
    <source>
        <dbReference type="EMBL" id="KFC83507.1"/>
    </source>
</evidence>
<comment type="similarity">
    <text evidence="1">Belongs to the thioesterase PaaI family.</text>
</comment>
<dbReference type="EC" id="3.1.-.-" evidence="4"/>
<dbReference type="OrthoDB" id="9798208at2"/>
<protein>
    <submittedName>
        <fullName evidence="4">Enterobactin biosynthesis proofreading thioesterase</fullName>
        <ecNumber evidence="4">3.1.-.-</ecNumber>
    </submittedName>
</protein>
<dbReference type="Gene3D" id="3.10.129.10">
    <property type="entry name" value="Hotdog Thioesterase"/>
    <property type="match status" value="1"/>
</dbReference>
<proteinExistence type="inferred from homology"/>
<sequence>MSLWKRQLSLDELNQTSAGTMVEHLGIVYTRMDDESLEAEMPVDNRTQQPFGLLHGGASVVLAETLGSMAGFLTTTDGQCVVGTEINASHHRAVASGSVRGVCKPLHLGKTSQVWEIAIFDARGKRCCTSRLTTATMG</sequence>
<dbReference type="Pfam" id="PF03061">
    <property type="entry name" value="4HBT"/>
    <property type="match status" value="1"/>
</dbReference>